<dbReference type="PROSITE" id="PS00379">
    <property type="entry name" value="CDP_ALCOHOL_P_TRANSF"/>
    <property type="match status" value="1"/>
</dbReference>
<organism evidence="5 6">
    <name type="scientific">Natronoglycomyces albus</name>
    <dbReference type="NCBI Taxonomy" id="2811108"/>
    <lineage>
        <taxon>Bacteria</taxon>
        <taxon>Bacillati</taxon>
        <taxon>Actinomycetota</taxon>
        <taxon>Actinomycetes</taxon>
        <taxon>Glycomycetales</taxon>
        <taxon>Glycomycetaceae</taxon>
        <taxon>Natronoglycomyces</taxon>
    </lineage>
</organism>
<keyword evidence="1 2" id="KW-0808">Transferase</keyword>
<feature type="transmembrane region" description="Helical" evidence="4">
    <location>
        <begin position="206"/>
        <end position="224"/>
    </location>
</feature>
<feature type="transmembrane region" description="Helical" evidence="4">
    <location>
        <begin position="117"/>
        <end position="139"/>
    </location>
</feature>
<dbReference type="EMBL" id="CP070496">
    <property type="protein sequence ID" value="QSB04752.1"/>
    <property type="molecule type" value="Genomic_DNA"/>
</dbReference>
<evidence type="ECO:0000313" key="5">
    <source>
        <dbReference type="EMBL" id="QSB04752.1"/>
    </source>
</evidence>
<feature type="transmembrane region" description="Helical" evidence="4">
    <location>
        <begin position="236"/>
        <end position="256"/>
    </location>
</feature>
<dbReference type="Gene3D" id="1.20.120.1760">
    <property type="match status" value="1"/>
</dbReference>
<sequence>MALPLDHEGGRVRPAPWRRHRTDERATKRPRTQGRFARGHRSRALARRIRVKRRRHDPDEGPPWATTPTAAPISPAPIATQPSPPAAADIDFALADDEAPPTPIPLLPGRQTLRRRLYFALANLCTVISIGLGVSAILLASQGHITWAATVLLGCVIMDGIDGPLARRLGVASPFGAQMDSLADMCSFGVAAPVVALLWLHGDTPVWVAAPACALLAACAAIRLARFNISPKDGRYFSGVPTTLAAMVLALAILISPNPQPAAFLMVAGLALFMVSGFPYAKVGHLARLPVYLWSLPIVGFWLDAELTFTVIICVYLASGPLLWLHHRRHQGSPLSI</sequence>
<dbReference type="InterPro" id="IPR043130">
    <property type="entry name" value="CDP-OH_PTrfase_TM_dom"/>
</dbReference>
<evidence type="ECO:0000256" key="3">
    <source>
        <dbReference type="SAM" id="MobiDB-lite"/>
    </source>
</evidence>
<name>A0A895XLU1_9ACTN</name>
<dbReference type="GO" id="GO:0008654">
    <property type="term" value="P:phospholipid biosynthetic process"/>
    <property type="evidence" value="ECO:0007669"/>
    <property type="project" value="InterPro"/>
</dbReference>
<feature type="transmembrane region" description="Helical" evidence="4">
    <location>
        <begin position="293"/>
        <end position="318"/>
    </location>
</feature>
<keyword evidence="4" id="KW-0472">Membrane</keyword>
<evidence type="ECO:0000256" key="2">
    <source>
        <dbReference type="RuleBase" id="RU003750"/>
    </source>
</evidence>
<feature type="compositionally biased region" description="Basic and acidic residues" evidence="3">
    <location>
        <begin position="1"/>
        <end position="11"/>
    </location>
</feature>
<dbReference type="InterPro" id="IPR000462">
    <property type="entry name" value="CDP-OH_P_trans"/>
</dbReference>
<evidence type="ECO:0000313" key="6">
    <source>
        <dbReference type="Proteomes" id="UP000662939"/>
    </source>
</evidence>
<feature type="transmembrane region" description="Helical" evidence="4">
    <location>
        <begin position="145"/>
        <end position="161"/>
    </location>
</feature>
<feature type="compositionally biased region" description="Low complexity" evidence="3">
    <location>
        <begin position="62"/>
        <end position="85"/>
    </location>
</feature>
<keyword evidence="4" id="KW-0812">Transmembrane</keyword>
<keyword evidence="4" id="KW-1133">Transmembrane helix</keyword>
<feature type="compositionally biased region" description="Basic residues" evidence="3">
    <location>
        <begin position="28"/>
        <end position="55"/>
    </location>
</feature>
<reference evidence="5" key="1">
    <citation type="submission" date="2021-02" db="EMBL/GenBank/DDBJ databases">
        <title>Natronoglycomyces albus gen. nov., sp. nov, a haloalkaliphilic actinobacterium from a soda solonchak soil.</title>
        <authorList>
            <person name="Sorokin D.Y."/>
            <person name="Khijniak T.V."/>
            <person name="Zakharycheva A.P."/>
            <person name="Boueva O.V."/>
            <person name="Ariskina E.V."/>
            <person name="Hahnke R.L."/>
            <person name="Bunk B."/>
            <person name="Sproer C."/>
            <person name="Schumann P."/>
            <person name="Evtushenko L.I."/>
            <person name="Kublanov I.V."/>
        </authorList>
    </citation>
    <scope>NUCLEOTIDE SEQUENCE</scope>
    <source>
        <strain evidence="5">DSM 106290</strain>
    </source>
</reference>
<dbReference type="InterPro" id="IPR048254">
    <property type="entry name" value="CDP_ALCOHOL_P_TRANSF_CS"/>
</dbReference>
<feature type="transmembrane region" description="Helical" evidence="4">
    <location>
        <begin position="262"/>
        <end position="281"/>
    </location>
</feature>
<comment type="similarity">
    <text evidence="2">Belongs to the CDP-alcohol phosphatidyltransferase class-I family.</text>
</comment>
<gene>
    <name evidence="5" type="ORF">JQS30_13400</name>
</gene>
<dbReference type="GO" id="GO:0016780">
    <property type="term" value="F:phosphotransferase activity, for other substituted phosphate groups"/>
    <property type="evidence" value="ECO:0007669"/>
    <property type="project" value="InterPro"/>
</dbReference>
<evidence type="ECO:0000256" key="4">
    <source>
        <dbReference type="SAM" id="Phobius"/>
    </source>
</evidence>
<protein>
    <submittedName>
        <fullName evidence="5">CDP-alcohol phosphatidyltransferase family protein</fullName>
    </submittedName>
</protein>
<evidence type="ECO:0000256" key="1">
    <source>
        <dbReference type="ARBA" id="ARBA00022679"/>
    </source>
</evidence>
<feature type="region of interest" description="Disordered" evidence="3">
    <location>
        <begin position="1"/>
        <end position="85"/>
    </location>
</feature>
<keyword evidence="6" id="KW-1185">Reference proteome</keyword>
<feature type="transmembrane region" description="Helical" evidence="4">
    <location>
        <begin position="182"/>
        <end position="200"/>
    </location>
</feature>
<dbReference type="GO" id="GO:0016020">
    <property type="term" value="C:membrane"/>
    <property type="evidence" value="ECO:0007669"/>
    <property type="project" value="InterPro"/>
</dbReference>
<dbReference type="Proteomes" id="UP000662939">
    <property type="component" value="Chromosome"/>
</dbReference>
<dbReference type="KEGG" id="nav:JQS30_13400"/>
<dbReference type="Pfam" id="PF01066">
    <property type="entry name" value="CDP-OH_P_transf"/>
    <property type="match status" value="1"/>
</dbReference>
<proteinExistence type="inferred from homology"/>
<dbReference type="AlphaFoldDB" id="A0A895XLU1"/>
<accession>A0A895XLU1</accession>